<proteinExistence type="predicted"/>
<evidence type="ECO:0000256" key="1">
    <source>
        <dbReference type="SAM" id="Phobius"/>
    </source>
</evidence>
<keyword evidence="3" id="KW-1185">Reference proteome</keyword>
<gene>
    <name evidence="2" type="ORF">AWJ14_16500</name>
</gene>
<dbReference type="Proteomes" id="UP000094795">
    <property type="component" value="Unassembled WGS sequence"/>
</dbReference>
<reference evidence="2 3" key="1">
    <citation type="submission" date="2015-12" db="EMBL/GenBank/DDBJ databases">
        <authorList>
            <person name="Shamseldin A."/>
            <person name="Moawad H."/>
            <person name="Abd El-Rahim W.M."/>
            <person name="Sadowsky M.J."/>
        </authorList>
    </citation>
    <scope>NUCLEOTIDE SEQUENCE [LARGE SCALE GENOMIC DNA]</scope>
    <source>
        <strain evidence="2 3">JC234</strain>
    </source>
</reference>
<accession>A0A1C1YSX3</accession>
<name>A0A1C1YSX3_9HYPH</name>
<dbReference type="STRING" id="1480615.AWJ14_16500"/>
<organism evidence="2 3">
    <name type="scientific">Hoeflea olei</name>
    <dbReference type="NCBI Taxonomy" id="1480615"/>
    <lineage>
        <taxon>Bacteria</taxon>
        <taxon>Pseudomonadati</taxon>
        <taxon>Pseudomonadota</taxon>
        <taxon>Alphaproteobacteria</taxon>
        <taxon>Hyphomicrobiales</taxon>
        <taxon>Rhizobiaceae</taxon>
        <taxon>Hoeflea</taxon>
    </lineage>
</organism>
<dbReference type="EMBL" id="LQZT01000034">
    <property type="protein sequence ID" value="OCW56546.1"/>
    <property type="molecule type" value="Genomic_DNA"/>
</dbReference>
<protein>
    <submittedName>
        <fullName evidence="2">Uncharacterized protein</fullName>
    </submittedName>
</protein>
<feature type="transmembrane region" description="Helical" evidence="1">
    <location>
        <begin position="7"/>
        <end position="32"/>
    </location>
</feature>
<keyword evidence="1" id="KW-0812">Transmembrane</keyword>
<dbReference type="AlphaFoldDB" id="A0A1C1YSX3"/>
<feature type="transmembrane region" description="Helical" evidence="1">
    <location>
        <begin position="76"/>
        <end position="95"/>
    </location>
</feature>
<feature type="transmembrane region" description="Helical" evidence="1">
    <location>
        <begin position="38"/>
        <end position="55"/>
    </location>
</feature>
<feature type="transmembrane region" description="Helical" evidence="1">
    <location>
        <begin position="115"/>
        <end position="135"/>
    </location>
</feature>
<evidence type="ECO:0000313" key="2">
    <source>
        <dbReference type="EMBL" id="OCW56546.1"/>
    </source>
</evidence>
<dbReference type="RefSeq" id="WP_066180927.1">
    <property type="nucleotide sequence ID" value="NZ_LQZT01000034.1"/>
</dbReference>
<keyword evidence="1" id="KW-1133">Transmembrane helix</keyword>
<evidence type="ECO:0000313" key="3">
    <source>
        <dbReference type="Proteomes" id="UP000094795"/>
    </source>
</evidence>
<keyword evidence="1" id="KW-0472">Membrane</keyword>
<comment type="caution">
    <text evidence="2">The sequence shown here is derived from an EMBL/GenBank/DDBJ whole genome shotgun (WGS) entry which is preliminary data.</text>
</comment>
<sequence>MFISYLFAHFTAIAGLLVIYFADGTAGGGGYFADNADAICWVVATLMLFSIGDFVHRATSGSRPDLFVRGRLNETLVGLSVIVAIMTSISFGFSIRNDAVHDFFVTQPLAEIAMFLTILATYLLSVAYVGRIWLIEGLLRKGELR</sequence>